<protein>
    <submittedName>
        <fullName evidence="2">Uncharacterized protein</fullName>
    </submittedName>
</protein>
<evidence type="ECO:0000313" key="3">
    <source>
        <dbReference type="Proteomes" id="UP001295684"/>
    </source>
</evidence>
<evidence type="ECO:0000256" key="1">
    <source>
        <dbReference type="SAM" id="MobiDB-lite"/>
    </source>
</evidence>
<dbReference type="Proteomes" id="UP001295684">
    <property type="component" value="Unassembled WGS sequence"/>
</dbReference>
<accession>A0AAD1Y2E6</accession>
<keyword evidence="3" id="KW-1185">Reference proteome</keyword>
<gene>
    <name evidence="2" type="ORF">ECRASSUSDP1_LOCUS24878</name>
</gene>
<comment type="caution">
    <text evidence="2">The sequence shown here is derived from an EMBL/GenBank/DDBJ whole genome shotgun (WGS) entry which is preliminary data.</text>
</comment>
<reference evidence="2" key="1">
    <citation type="submission" date="2023-07" db="EMBL/GenBank/DDBJ databases">
        <authorList>
            <consortium name="AG Swart"/>
            <person name="Singh M."/>
            <person name="Singh A."/>
            <person name="Seah K."/>
            <person name="Emmerich C."/>
        </authorList>
    </citation>
    <scope>NUCLEOTIDE SEQUENCE</scope>
    <source>
        <strain evidence="2">DP1</strain>
    </source>
</reference>
<sequence length="485" mass="56361">MQALVSPKKPILFLNVLICKIDLYADITSKDIGSTRTSIDSQNDPNSRNTSPSGWNQEVMNLFSQNSALLPSDITVPEMPQIYKRSHQNDEKIRNKEREMLMKQLEKFDENVKHAILLSKDKELKSDFYRKLEILADRIHIYRNIFYTRKPVFDQTMKAEDNVKLKRGSKSPSKRVRFRNSNSKKLPVIGHRTSHSDLTFLDSSKKRSMNNKYKHLLQDGFDKMMKEVIKEEGILSEKGRQSVRRMYKTSSFEENLNLLSKVEDQRKKFPEIIPPFKLQREDESLPNLACFNTLTHRGAKVKKFSPKKKGNRAFKLRKAVSIRNLQELEQSKLSSNRNCNDIIQEIREPPKKFNRARIDTLAQPRISQDPSHRASQSAFEPGDYDLRKSRLLALKNSKSLKKLKYKAEFLSAIKDLTTDVSESPDKKQTIGFSPSLSLKKSMIIYQSATLEDENVKQKKKKKFQIPQKHKIIQAIESKKKMKDVE</sequence>
<name>A0AAD1Y2E6_EUPCR</name>
<dbReference type="EMBL" id="CAMPGE010025643">
    <property type="protein sequence ID" value="CAI2383379.1"/>
    <property type="molecule type" value="Genomic_DNA"/>
</dbReference>
<feature type="region of interest" description="Disordered" evidence="1">
    <location>
        <begin position="34"/>
        <end position="56"/>
    </location>
</feature>
<organism evidence="2 3">
    <name type="scientific">Euplotes crassus</name>
    <dbReference type="NCBI Taxonomy" id="5936"/>
    <lineage>
        <taxon>Eukaryota</taxon>
        <taxon>Sar</taxon>
        <taxon>Alveolata</taxon>
        <taxon>Ciliophora</taxon>
        <taxon>Intramacronucleata</taxon>
        <taxon>Spirotrichea</taxon>
        <taxon>Hypotrichia</taxon>
        <taxon>Euplotida</taxon>
        <taxon>Euplotidae</taxon>
        <taxon>Moneuplotes</taxon>
    </lineage>
</organism>
<proteinExistence type="predicted"/>
<dbReference type="AlphaFoldDB" id="A0AAD1Y2E6"/>
<evidence type="ECO:0000313" key="2">
    <source>
        <dbReference type="EMBL" id="CAI2383379.1"/>
    </source>
</evidence>